<feature type="signal peptide" evidence="6">
    <location>
        <begin position="1"/>
        <end position="21"/>
    </location>
</feature>
<comment type="subcellular location">
    <subcellularLocation>
        <location evidence="1">Cell envelope</location>
    </subcellularLocation>
</comment>
<feature type="region of interest" description="Disordered" evidence="5">
    <location>
        <begin position="25"/>
        <end position="52"/>
    </location>
</feature>
<feature type="compositionally biased region" description="Low complexity" evidence="5">
    <location>
        <begin position="25"/>
        <end position="44"/>
    </location>
</feature>
<evidence type="ECO:0000256" key="6">
    <source>
        <dbReference type="SAM" id="SignalP"/>
    </source>
</evidence>
<evidence type="ECO:0000256" key="5">
    <source>
        <dbReference type="SAM" id="MobiDB-lite"/>
    </source>
</evidence>
<dbReference type="PROSITE" id="PS01039">
    <property type="entry name" value="SBP_BACTERIAL_3"/>
    <property type="match status" value="1"/>
</dbReference>
<accession>A0A920D065</accession>
<evidence type="ECO:0000256" key="2">
    <source>
        <dbReference type="ARBA" id="ARBA00010333"/>
    </source>
</evidence>
<dbReference type="Gene3D" id="3.40.190.10">
    <property type="entry name" value="Periplasmic binding protein-like II"/>
    <property type="match status" value="2"/>
</dbReference>
<dbReference type="EMBL" id="BOSE01000006">
    <property type="protein sequence ID" value="GIP17679.1"/>
    <property type="molecule type" value="Genomic_DNA"/>
</dbReference>
<dbReference type="SUPFAM" id="SSF53850">
    <property type="entry name" value="Periplasmic binding protein-like II"/>
    <property type="match status" value="1"/>
</dbReference>
<organism evidence="8 9">
    <name type="scientific">Paenibacillus montaniterrae</name>
    <dbReference type="NCBI Taxonomy" id="429341"/>
    <lineage>
        <taxon>Bacteria</taxon>
        <taxon>Bacillati</taxon>
        <taxon>Bacillota</taxon>
        <taxon>Bacilli</taxon>
        <taxon>Bacillales</taxon>
        <taxon>Paenibacillaceae</taxon>
        <taxon>Paenibacillus</taxon>
    </lineage>
</organism>
<dbReference type="AlphaFoldDB" id="A0A920D065"/>
<dbReference type="PROSITE" id="PS51257">
    <property type="entry name" value="PROKAR_LIPOPROTEIN"/>
    <property type="match status" value="1"/>
</dbReference>
<name>A0A920D065_9BACL</name>
<evidence type="ECO:0000313" key="8">
    <source>
        <dbReference type="EMBL" id="GIP17679.1"/>
    </source>
</evidence>
<dbReference type="SMART" id="SM00062">
    <property type="entry name" value="PBPb"/>
    <property type="match status" value="1"/>
</dbReference>
<dbReference type="Pfam" id="PF00497">
    <property type="entry name" value="SBP_bac_3"/>
    <property type="match status" value="1"/>
</dbReference>
<evidence type="ECO:0000313" key="9">
    <source>
        <dbReference type="Proteomes" id="UP000683139"/>
    </source>
</evidence>
<dbReference type="Proteomes" id="UP000683139">
    <property type="component" value="Unassembled WGS sequence"/>
</dbReference>
<comment type="caution">
    <text evidence="8">The sequence shown here is derived from an EMBL/GenBank/DDBJ whole genome shotgun (WGS) entry which is preliminary data.</text>
</comment>
<evidence type="ECO:0000256" key="3">
    <source>
        <dbReference type="ARBA" id="ARBA00022729"/>
    </source>
</evidence>
<dbReference type="CDD" id="cd01004">
    <property type="entry name" value="PBP2_MidA_like"/>
    <property type="match status" value="1"/>
</dbReference>
<evidence type="ECO:0000256" key="4">
    <source>
        <dbReference type="RuleBase" id="RU003744"/>
    </source>
</evidence>
<protein>
    <submittedName>
        <fullName evidence="8">Amino acid ABC transporter</fullName>
    </submittedName>
</protein>
<reference evidence="8" key="1">
    <citation type="submission" date="2021-03" db="EMBL/GenBank/DDBJ databases">
        <title>Antimicrobial resistance genes in bacteria isolated from Japanese honey, and their potential for conferring macrolide and lincosamide resistance in the American foulbrood pathogen Paenibacillus larvae.</title>
        <authorList>
            <person name="Okamoto M."/>
            <person name="Kumagai M."/>
            <person name="Kanamori H."/>
            <person name="Takamatsu D."/>
        </authorList>
    </citation>
    <scope>NUCLEOTIDE SEQUENCE</scope>
    <source>
        <strain evidence="8">J40TS1</strain>
    </source>
</reference>
<keyword evidence="9" id="KW-1185">Reference proteome</keyword>
<evidence type="ECO:0000256" key="1">
    <source>
        <dbReference type="ARBA" id="ARBA00004196"/>
    </source>
</evidence>
<dbReference type="PANTHER" id="PTHR35936:SF17">
    <property type="entry name" value="ARGININE-BINDING EXTRACELLULAR PROTEIN ARTP"/>
    <property type="match status" value="1"/>
</dbReference>
<keyword evidence="3 6" id="KW-0732">Signal</keyword>
<proteinExistence type="inferred from homology"/>
<dbReference type="PANTHER" id="PTHR35936">
    <property type="entry name" value="MEMBRANE-BOUND LYTIC MUREIN TRANSGLYCOSYLASE F"/>
    <property type="match status" value="1"/>
</dbReference>
<sequence length="293" mass="31504">MKLKKFSLLLAGLMVFLAACSSSNTNQSGGSTTTGNNSNAGTTNEASTDSGNSYELVTPGKITYGVAATYPPFEYMENEQYVGFDIEFMELIAKELGLEVEIVAMNFDGLIPALQGKRIDLINSAMFITDARAEQVDFVKYMGIGRSIVVPAGNEQGITSMESLSGKTVAVTRGAIEEVYVTEFNEELKSQGVEQITILALPTANDAVLATENGRADAFLHSSPGAAYLMEERAGVFEIAHTMDSGTQIGIAVNKGESELAQAISEAVDSLVKQGVYFKLMEKYNLPFEMSIF</sequence>
<dbReference type="RefSeq" id="WP_213517262.1">
    <property type="nucleotide sequence ID" value="NZ_BOSE01000006.1"/>
</dbReference>
<evidence type="ECO:0000259" key="7">
    <source>
        <dbReference type="SMART" id="SM00062"/>
    </source>
</evidence>
<dbReference type="GO" id="GO:0030313">
    <property type="term" value="C:cell envelope"/>
    <property type="evidence" value="ECO:0007669"/>
    <property type="project" value="UniProtKB-SubCell"/>
</dbReference>
<feature type="domain" description="Solute-binding protein family 3/N-terminal" evidence="7">
    <location>
        <begin position="61"/>
        <end position="288"/>
    </location>
</feature>
<dbReference type="InterPro" id="IPR001638">
    <property type="entry name" value="Solute-binding_3/MltF_N"/>
</dbReference>
<feature type="chain" id="PRO_5039312885" evidence="6">
    <location>
        <begin position="22"/>
        <end position="293"/>
    </location>
</feature>
<dbReference type="InterPro" id="IPR018313">
    <property type="entry name" value="SBP_3_CS"/>
</dbReference>
<comment type="similarity">
    <text evidence="2 4">Belongs to the bacterial solute-binding protein 3 family.</text>
</comment>
<gene>
    <name evidence="8" type="ORF">J40TS1_33210</name>
</gene>